<keyword evidence="3" id="KW-1185">Reference proteome</keyword>
<dbReference type="AlphaFoldDB" id="A0A1X0Q9R3"/>
<reference evidence="2 3" key="1">
    <citation type="journal article" date="2017" name="Environ. Microbiol.">
        <title>Decay of the glycolytic pathway and adaptation to intranuclear parasitism within Enterocytozoonidae microsporidia.</title>
        <authorList>
            <person name="Wiredu Boakye D."/>
            <person name="Jaroenlak P."/>
            <person name="Prachumwat A."/>
            <person name="Williams T.A."/>
            <person name="Bateman K.S."/>
            <person name="Itsathitphaisarn O."/>
            <person name="Sritunyalucksana K."/>
            <person name="Paszkiewicz K.H."/>
            <person name="Moore K.A."/>
            <person name="Stentiford G.D."/>
            <person name="Williams B.A."/>
        </authorList>
    </citation>
    <scope>NUCLEOTIDE SEQUENCE [LARGE SCALE GENOMIC DNA]</scope>
    <source>
        <strain evidence="2 3">GB1</strain>
    </source>
</reference>
<evidence type="ECO:0000256" key="1">
    <source>
        <dbReference type="RuleBase" id="RU000487"/>
    </source>
</evidence>
<dbReference type="InterPro" id="IPR043129">
    <property type="entry name" value="ATPase_NBD"/>
</dbReference>
<comment type="similarity">
    <text evidence="1">Belongs to the actin family.</text>
</comment>
<dbReference type="PANTHER" id="PTHR11937">
    <property type="entry name" value="ACTIN"/>
    <property type="match status" value="1"/>
</dbReference>
<protein>
    <submittedName>
        <fullName evidence="2">ARP5</fullName>
    </submittedName>
</protein>
<dbReference type="PROSITE" id="PS01036">
    <property type="entry name" value="HSP70_3"/>
    <property type="match status" value="1"/>
</dbReference>
<dbReference type="VEuPathDB" id="MicrosporidiaDB:A0H76_1823"/>
<sequence length="539" mass="63314">MIENTEIEYTSLFNKPKKRTNTIVIDNGTFECKAGFKDDLSIITRNVVYKLKTKSSFVPFSGSKRYSMFTYDIITNMEVFGTTLDTILEHLKPTKLDQLYMTITPYMPVLDQLIEFIFTNYKFNTITFEYDFLNVYYKYCKDNDDLIIDLSHKGVFVCYIKDKKIEYLQKLNFGGCDLLEIIKNYMEMRVVNKKKEYSGLVKYMRVSEDYLEESTGIYNELCNNNFIHNIELFDIKSISPNKENVKKIKLTENKETEIPEIDYDLLNSPDDTLDVDDLKFKKKQRMLFYSVLSRLKIKLRKKLDDLHKILEGMKDKIEMNKDPEAYTEKKKNNFKSLVRSLKERNLLRKFAKDKNTREYSIKNKSIGLTSDEQRIKERIMDAEDKEEEDRLLKRIDNEAKEIKLLDPDFIPFFASTVDVLRGTTIGKECLNIELIKWPEIFFHPSIMRIGEMGLSEIIGNVCSDYEIENILLTGGLSNMPGIEQRVYNEAICRSKTGKLKIIKSENTQSDAFYFSGKSKLNFKINRSEWEEGKINNIDF</sequence>
<dbReference type="EMBL" id="LVKB01000088">
    <property type="protein sequence ID" value="ORD96455.1"/>
    <property type="molecule type" value="Genomic_DNA"/>
</dbReference>
<dbReference type="VEuPathDB" id="MicrosporidiaDB:HERIO_1624"/>
<dbReference type="SUPFAM" id="SSF53067">
    <property type="entry name" value="Actin-like ATPase domain"/>
    <property type="match status" value="2"/>
</dbReference>
<comment type="caution">
    <text evidence="2">The sequence shown here is derived from an EMBL/GenBank/DDBJ whole genome shotgun (WGS) entry which is preliminary data.</text>
</comment>
<organism evidence="2 3">
    <name type="scientific">Hepatospora eriocheir</name>
    <dbReference type="NCBI Taxonomy" id="1081669"/>
    <lineage>
        <taxon>Eukaryota</taxon>
        <taxon>Fungi</taxon>
        <taxon>Fungi incertae sedis</taxon>
        <taxon>Microsporidia</taxon>
        <taxon>Hepatosporidae</taxon>
        <taxon>Hepatospora</taxon>
    </lineage>
</organism>
<dbReference type="InterPro" id="IPR004000">
    <property type="entry name" value="Actin"/>
</dbReference>
<dbReference type="Proteomes" id="UP000192356">
    <property type="component" value="Unassembled WGS sequence"/>
</dbReference>
<evidence type="ECO:0000313" key="2">
    <source>
        <dbReference type="EMBL" id="ORD96455.1"/>
    </source>
</evidence>
<gene>
    <name evidence="2" type="primary">ARP5</name>
    <name evidence="2" type="ORF">HERIO_1624</name>
</gene>
<proteinExistence type="inferred from homology"/>
<dbReference type="InterPro" id="IPR018181">
    <property type="entry name" value="Heat_shock_70_CS"/>
</dbReference>
<dbReference type="Gene3D" id="3.30.420.40">
    <property type="match status" value="2"/>
</dbReference>
<dbReference type="OrthoDB" id="7340501at2759"/>
<dbReference type="Pfam" id="PF00022">
    <property type="entry name" value="Actin"/>
    <property type="match status" value="1"/>
</dbReference>
<evidence type="ECO:0000313" key="3">
    <source>
        <dbReference type="Proteomes" id="UP000192356"/>
    </source>
</evidence>
<name>A0A1X0Q9R3_9MICR</name>
<dbReference type="SMART" id="SM00268">
    <property type="entry name" value="ACTIN"/>
    <property type="match status" value="1"/>
</dbReference>
<accession>A0A1X0Q9R3</accession>